<sequence length="337" mass="37538">MLLMRKMKNKTTMLLAGGLAVVLILFAAAAIYFGMIVKDRSGSQLPEETEKPVMVEQGGQEKPQETQGLDAVEVDLVNATVYRFDELDFQFAIAKIRVKAEEPINISLEHFATSEGVKLNDIDSYLDQLDKNGLYIGKQNVWFELVSKENSYVANIFVPIKDKTAQSAAINVDFGDNAPIQLNLKEATGTREMLGYVAEDVITDGKTYQMQVGVAFQIASEEMYRTFDDGSVETAGLPSTAEVYVFRLDAVSLWGDELVVEDAVYQVEGSGNTFQALSSNFHSEKYDNILGKTIKEKDSGVLFFITYNPEKEPITYQGKLKLKIKGQENWIEITVSL</sequence>
<proteinExistence type="predicted"/>
<protein>
    <submittedName>
        <fullName evidence="1">Uncharacterized protein</fullName>
    </submittedName>
</protein>
<dbReference type="EMBL" id="ACCF01000192">
    <property type="protein sequence ID" value="EEF66812.1"/>
    <property type="molecule type" value="Genomic_DNA"/>
</dbReference>
<name>B9YB04_9FIRM</name>
<comment type="caution">
    <text evidence="1">The sequence shown here is derived from an EMBL/GenBank/DDBJ whole genome shotgun (WGS) entry which is preliminary data.</text>
</comment>
<organism evidence="1 2">
    <name type="scientific">Holdemania filiformis DSM 12042</name>
    <dbReference type="NCBI Taxonomy" id="545696"/>
    <lineage>
        <taxon>Bacteria</taxon>
        <taxon>Bacillati</taxon>
        <taxon>Bacillota</taxon>
        <taxon>Erysipelotrichia</taxon>
        <taxon>Erysipelotrichales</taxon>
        <taxon>Erysipelotrichaceae</taxon>
        <taxon>Holdemania</taxon>
    </lineage>
</organism>
<evidence type="ECO:0000313" key="2">
    <source>
        <dbReference type="Proteomes" id="UP000005950"/>
    </source>
</evidence>
<dbReference type="AlphaFoldDB" id="B9YB04"/>
<reference evidence="1 2" key="2">
    <citation type="submission" date="2009-02" db="EMBL/GenBank/DDBJ databases">
        <title>Draft genome sequence of Holdemania filiformis DSM 12042.</title>
        <authorList>
            <person name="Sudarsanam P."/>
            <person name="Ley R."/>
            <person name="Guruge J."/>
            <person name="Turnbaugh P.J."/>
            <person name="Mahowald M."/>
            <person name="Liep D."/>
            <person name="Gordon J."/>
        </authorList>
    </citation>
    <scope>NUCLEOTIDE SEQUENCE [LARGE SCALE GENOMIC DNA]</scope>
    <source>
        <strain evidence="1 2">DSM 12042</strain>
    </source>
</reference>
<dbReference type="Proteomes" id="UP000005950">
    <property type="component" value="Unassembled WGS sequence"/>
</dbReference>
<reference evidence="1 2" key="1">
    <citation type="submission" date="2008-12" db="EMBL/GenBank/DDBJ databases">
        <authorList>
            <person name="Fulton L."/>
            <person name="Clifton S."/>
            <person name="Fulton B."/>
            <person name="Xu J."/>
            <person name="Minx P."/>
            <person name="Pepin K.H."/>
            <person name="Johnson M."/>
            <person name="Bhonagiri V."/>
            <person name="Nash W.E."/>
            <person name="Mardis E.R."/>
            <person name="Wilson R.K."/>
        </authorList>
    </citation>
    <scope>NUCLEOTIDE SEQUENCE [LARGE SCALE GENOMIC DNA]</scope>
    <source>
        <strain evidence="1 2">DSM 12042</strain>
    </source>
</reference>
<dbReference type="eggNOG" id="ENOG5033H4N">
    <property type="taxonomic scope" value="Bacteria"/>
</dbReference>
<dbReference type="HOGENOM" id="CLU_823292_0_0_9"/>
<evidence type="ECO:0000313" key="1">
    <source>
        <dbReference type="EMBL" id="EEF66812.1"/>
    </source>
</evidence>
<dbReference type="STRING" id="545696.HOLDEFILI_03011"/>
<accession>B9YB04</accession>
<gene>
    <name evidence="1" type="ORF">HOLDEFILI_03011</name>
</gene>